<dbReference type="InterPro" id="IPR040898">
    <property type="entry name" value="CxC6"/>
</dbReference>
<feature type="region of interest" description="Disordered" evidence="1">
    <location>
        <begin position="67"/>
        <end position="96"/>
    </location>
</feature>
<accession>A0A9P6E3J9</accession>
<proteinExistence type="predicted"/>
<evidence type="ECO:0000313" key="4">
    <source>
        <dbReference type="Proteomes" id="UP000807306"/>
    </source>
</evidence>
<keyword evidence="4" id="KW-1185">Reference proteome</keyword>
<sequence>TEELLNARGGVFCEHHEEEYGERCRVVDCENDRVEDSMACQQHQALYKKHLKDKSRSNVSGLRRVLQRPAEQEEWQQPARANLQPHDEPEDEEAPRKHYFSPNRFYCIETMTAPCGVVIAWTKFAKSESPTKILDFLEKVFPIPALRPAYVCIDKACQVLRTAAVSGRWNSWKRTTRFIVDTYHYINHRKTDWLCREYCNPAPRDGSAPNLVGIQIDANGRIFEVREFNTQVAEQLNA</sequence>
<evidence type="ECO:0000313" key="3">
    <source>
        <dbReference type="EMBL" id="KAF9521860.1"/>
    </source>
</evidence>
<dbReference type="Pfam" id="PF18721">
    <property type="entry name" value="CxC6"/>
    <property type="match status" value="1"/>
</dbReference>
<evidence type="ECO:0000259" key="2">
    <source>
        <dbReference type="Pfam" id="PF18721"/>
    </source>
</evidence>
<name>A0A9P6E3J9_9AGAR</name>
<dbReference type="EMBL" id="MU157981">
    <property type="protein sequence ID" value="KAF9521860.1"/>
    <property type="molecule type" value="Genomic_DNA"/>
</dbReference>
<feature type="non-terminal residue" evidence="3">
    <location>
        <position position="1"/>
    </location>
</feature>
<dbReference type="AlphaFoldDB" id="A0A9P6E3J9"/>
<organism evidence="3 4">
    <name type="scientific">Crepidotus variabilis</name>
    <dbReference type="NCBI Taxonomy" id="179855"/>
    <lineage>
        <taxon>Eukaryota</taxon>
        <taxon>Fungi</taxon>
        <taxon>Dikarya</taxon>
        <taxon>Basidiomycota</taxon>
        <taxon>Agaricomycotina</taxon>
        <taxon>Agaricomycetes</taxon>
        <taxon>Agaricomycetidae</taxon>
        <taxon>Agaricales</taxon>
        <taxon>Agaricineae</taxon>
        <taxon>Crepidotaceae</taxon>
        <taxon>Crepidotus</taxon>
    </lineage>
</organism>
<feature type="domain" description="CxC6 like cysteine cluster associated with KDZ" evidence="2">
    <location>
        <begin position="1"/>
        <end position="48"/>
    </location>
</feature>
<gene>
    <name evidence="3" type="ORF">CPB83DRAFT_921338</name>
</gene>
<comment type="caution">
    <text evidence="3">The sequence shown here is derived from an EMBL/GenBank/DDBJ whole genome shotgun (WGS) entry which is preliminary data.</text>
</comment>
<dbReference type="OrthoDB" id="2527272at2759"/>
<dbReference type="Proteomes" id="UP000807306">
    <property type="component" value="Unassembled WGS sequence"/>
</dbReference>
<protein>
    <recommendedName>
        <fullName evidence="2">CxC6 like cysteine cluster associated with KDZ domain-containing protein</fullName>
    </recommendedName>
</protein>
<reference evidence="3" key="1">
    <citation type="submission" date="2020-11" db="EMBL/GenBank/DDBJ databases">
        <authorList>
            <consortium name="DOE Joint Genome Institute"/>
            <person name="Ahrendt S."/>
            <person name="Riley R."/>
            <person name="Andreopoulos W."/>
            <person name="Labutti K."/>
            <person name="Pangilinan J."/>
            <person name="Ruiz-Duenas F.J."/>
            <person name="Barrasa J.M."/>
            <person name="Sanchez-Garcia M."/>
            <person name="Camarero S."/>
            <person name="Miyauchi S."/>
            <person name="Serrano A."/>
            <person name="Linde D."/>
            <person name="Babiker R."/>
            <person name="Drula E."/>
            <person name="Ayuso-Fernandez I."/>
            <person name="Pacheco R."/>
            <person name="Padilla G."/>
            <person name="Ferreira P."/>
            <person name="Barriuso J."/>
            <person name="Kellner H."/>
            <person name="Castanera R."/>
            <person name="Alfaro M."/>
            <person name="Ramirez L."/>
            <person name="Pisabarro A.G."/>
            <person name="Kuo A."/>
            <person name="Tritt A."/>
            <person name="Lipzen A."/>
            <person name="He G."/>
            <person name="Yan M."/>
            <person name="Ng V."/>
            <person name="Cullen D."/>
            <person name="Martin F."/>
            <person name="Rosso M.-N."/>
            <person name="Henrissat B."/>
            <person name="Hibbett D."/>
            <person name="Martinez A.T."/>
            <person name="Grigoriev I.V."/>
        </authorList>
    </citation>
    <scope>NUCLEOTIDE SEQUENCE</scope>
    <source>
        <strain evidence="3">CBS 506.95</strain>
    </source>
</reference>
<evidence type="ECO:0000256" key="1">
    <source>
        <dbReference type="SAM" id="MobiDB-lite"/>
    </source>
</evidence>